<evidence type="ECO:0000313" key="3">
    <source>
        <dbReference type="Proteomes" id="UP000018201"/>
    </source>
</evidence>
<organism evidence="2 3">
    <name type="scientific">Eimeria praecox</name>
    <dbReference type="NCBI Taxonomy" id="51316"/>
    <lineage>
        <taxon>Eukaryota</taxon>
        <taxon>Sar</taxon>
        <taxon>Alveolata</taxon>
        <taxon>Apicomplexa</taxon>
        <taxon>Conoidasida</taxon>
        <taxon>Coccidia</taxon>
        <taxon>Eucoccidiorida</taxon>
        <taxon>Eimeriorina</taxon>
        <taxon>Eimeriidae</taxon>
        <taxon>Eimeria</taxon>
    </lineage>
</organism>
<dbReference type="VEuPathDB" id="ToxoDB:EPH_0002720"/>
<reference evidence="2" key="1">
    <citation type="submission" date="2013-10" db="EMBL/GenBank/DDBJ databases">
        <title>Genomic analysis of the causative agents of coccidiosis in chickens.</title>
        <authorList>
            <person name="Reid A.J."/>
            <person name="Blake D."/>
            <person name="Billington K."/>
            <person name="Browne H."/>
            <person name="Dunn M."/>
            <person name="Hung S."/>
            <person name="Kawahara F."/>
            <person name="Miranda-Saavedra D."/>
            <person name="Mourier T."/>
            <person name="Nagra H."/>
            <person name="Otto T.D."/>
            <person name="Rawlings N."/>
            <person name="Sanchez A."/>
            <person name="Sanders M."/>
            <person name="Subramaniam C."/>
            <person name="Tay Y."/>
            <person name="Dear P."/>
            <person name="Doerig C."/>
            <person name="Gruber A."/>
            <person name="Parkinson J."/>
            <person name="Shirley M."/>
            <person name="Wan K.L."/>
            <person name="Berriman M."/>
            <person name="Tomley F."/>
            <person name="Pain A."/>
        </authorList>
    </citation>
    <scope>NUCLEOTIDE SEQUENCE [LARGE SCALE GENOMIC DNA]</scope>
    <source>
        <strain evidence="2">Houghton</strain>
    </source>
</reference>
<proteinExistence type="predicted"/>
<dbReference type="AlphaFoldDB" id="U6G5G1"/>
<gene>
    <name evidence="2" type="ORF">EPH_0002720</name>
</gene>
<accession>U6G5G1</accession>
<keyword evidence="3" id="KW-1185">Reference proteome</keyword>
<dbReference type="Proteomes" id="UP000018201">
    <property type="component" value="Unassembled WGS sequence"/>
</dbReference>
<dbReference type="EMBL" id="HG690401">
    <property type="protein sequence ID" value="CDI74518.1"/>
    <property type="molecule type" value="Genomic_DNA"/>
</dbReference>
<feature type="compositionally biased region" description="Low complexity" evidence="1">
    <location>
        <begin position="117"/>
        <end position="130"/>
    </location>
</feature>
<dbReference type="OrthoDB" id="10618895at2759"/>
<protein>
    <submittedName>
        <fullName evidence="2">Uncharacterized protein</fullName>
    </submittedName>
</protein>
<feature type="region of interest" description="Disordered" evidence="1">
    <location>
        <begin position="117"/>
        <end position="155"/>
    </location>
</feature>
<feature type="region of interest" description="Disordered" evidence="1">
    <location>
        <begin position="1"/>
        <end position="42"/>
    </location>
</feature>
<sequence length="203" mass="21367">MAALRETDSGGGCATQRPHGGGPLPVPVPYNTLGGAPQPPTHSQAVFQGVVPSGVSCSPPKPLEQPAMNQGAPMGAVALQPEPTDGAPMHPWLLLPQRHQQQQQQQHLYYEGQQQVVQQQLHQQRPQVLQQGGGGPHSGDGSPAPMNMGELPPWQPAMDCSAERSVSFGCASPCMLPAQAPPPYRPYEYGGVTPVAAGYGLFC</sequence>
<evidence type="ECO:0000256" key="1">
    <source>
        <dbReference type="SAM" id="MobiDB-lite"/>
    </source>
</evidence>
<evidence type="ECO:0000313" key="2">
    <source>
        <dbReference type="EMBL" id="CDI74518.1"/>
    </source>
</evidence>
<feature type="compositionally biased region" description="Gly residues" evidence="1">
    <location>
        <begin position="9"/>
        <end position="23"/>
    </location>
</feature>
<name>U6G5G1_9EIME</name>
<reference evidence="2" key="2">
    <citation type="submission" date="2013-10" db="EMBL/GenBank/DDBJ databases">
        <authorList>
            <person name="Aslett M."/>
        </authorList>
    </citation>
    <scope>NUCLEOTIDE SEQUENCE [LARGE SCALE GENOMIC DNA]</scope>
    <source>
        <strain evidence="2">Houghton</strain>
    </source>
</reference>